<name>A0ABY8FDJ5_9GAMM</name>
<proteinExistence type="predicted"/>
<feature type="transmembrane region" description="Helical" evidence="1">
    <location>
        <begin position="12"/>
        <end position="33"/>
    </location>
</feature>
<keyword evidence="4" id="KW-1185">Reference proteome</keyword>
<gene>
    <name evidence="3" type="ORF">EVC62_04895</name>
</gene>
<dbReference type="Proteomes" id="UP001321526">
    <property type="component" value="Chromosome"/>
</dbReference>
<keyword evidence="1" id="KW-0812">Transmembrane</keyword>
<keyword evidence="1" id="KW-0472">Membrane</keyword>
<evidence type="ECO:0000313" key="4">
    <source>
        <dbReference type="Proteomes" id="UP001321526"/>
    </source>
</evidence>
<reference evidence="3 4" key="1">
    <citation type="submission" date="2019-01" db="EMBL/GenBank/DDBJ databases">
        <title>Genome sequence of Salinicola endophyticus REST5.</title>
        <authorList>
            <person name="Nascimento F.X."/>
        </authorList>
    </citation>
    <scope>NUCLEOTIDE SEQUENCE [LARGE SCALE GENOMIC DNA]</scope>
    <source>
        <strain evidence="3 4">REST5</strain>
    </source>
</reference>
<evidence type="ECO:0000313" key="3">
    <source>
        <dbReference type="EMBL" id="WFF40888.1"/>
    </source>
</evidence>
<protein>
    <recommendedName>
        <fullName evidence="2">Type 4 fimbrial biogenesis protein PilX N-terminal domain-containing protein</fullName>
    </recommendedName>
</protein>
<accession>A0ABY8FDJ5</accession>
<dbReference type="InterPro" id="IPR025746">
    <property type="entry name" value="PilX_N_dom"/>
</dbReference>
<evidence type="ECO:0000259" key="2">
    <source>
        <dbReference type="Pfam" id="PF14341"/>
    </source>
</evidence>
<dbReference type="RefSeq" id="WP_282235862.1">
    <property type="nucleotide sequence ID" value="NZ_CP035631.1"/>
</dbReference>
<sequence length="161" mass="16907">MGDRHGRHAQRGVALIMSLIFLLLLAIVAAALVETLATQNRLGVAHQQARSLFQSLQGVLDEASREQTELRAQAQLAKPGTSQAWQGDKPTLPAGSGLQFEMLRAAYGCLVPGYSNGSCLPLELEASGARGAAAVNARQVLGLRVETVDVTSGGDSRAGIF</sequence>
<organism evidence="3 4">
    <name type="scientific">Salinicola endophyticus</name>
    <dbReference type="NCBI Taxonomy" id="1949083"/>
    <lineage>
        <taxon>Bacteria</taxon>
        <taxon>Pseudomonadati</taxon>
        <taxon>Pseudomonadota</taxon>
        <taxon>Gammaproteobacteria</taxon>
        <taxon>Oceanospirillales</taxon>
        <taxon>Halomonadaceae</taxon>
        <taxon>Salinicola</taxon>
    </lineage>
</organism>
<dbReference type="EMBL" id="CP035631">
    <property type="protein sequence ID" value="WFF40888.1"/>
    <property type="molecule type" value="Genomic_DNA"/>
</dbReference>
<evidence type="ECO:0000256" key="1">
    <source>
        <dbReference type="SAM" id="Phobius"/>
    </source>
</evidence>
<keyword evidence="1" id="KW-1133">Transmembrane helix</keyword>
<dbReference type="Pfam" id="PF14341">
    <property type="entry name" value="PilX_N"/>
    <property type="match status" value="1"/>
</dbReference>
<feature type="domain" description="Type 4 fimbrial biogenesis protein PilX N-terminal" evidence="2">
    <location>
        <begin position="11"/>
        <end position="55"/>
    </location>
</feature>